<proteinExistence type="predicted"/>
<accession>A0AB39PTF8</accession>
<dbReference type="AlphaFoldDB" id="A0AB39PTF8"/>
<sequence length="295" mass="31192">MAYIPGTDIDGLQVTLGTLRLGAVDSSGVAWFLQGLEGWDSAEVRAEYQEREADHGTWASPVYLGSRPITLSGTVEAPDRSSLQAAMEQLYAAAALTDTTLTVWESTSKQATVRRSGKLLTQYVTDRTATWSVLVTAADPRRYSTTLQSGTTGLPSTTGGLSFPVTFPITFSATTVSGQISATNLGSMDTRPVLTIAGPVVAPVVSCLYPDGTVRQLIYSQDLASGDVLTIDTDAHTVMLNGAVSRRRFMTVSAGWPTIPAATAGAGPTTVSYQFQSGTYNGTAALTATWRSAWM</sequence>
<dbReference type="EMBL" id="CP163439">
    <property type="protein sequence ID" value="XDQ33231.1"/>
    <property type="molecule type" value="Genomic_DNA"/>
</dbReference>
<reference evidence="1" key="1">
    <citation type="submission" date="2024-07" db="EMBL/GenBank/DDBJ databases">
        <authorList>
            <person name="Yu S.T."/>
        </authorList>
    </citation>
    <scope>NUCLEOTIDE SEQUENCE</scope>
    <source>
        <strain evidence="1">R28</strain>
    </source>
</reference>
<evidence type="ECO:0000313" key="1">
    <source>
        <dbReference type="EMBL" id="XDQ33231.1"/>
    </source>
</evidence>
<evidence type="ECO:0008006" key="2">
    <source>
        <dbReference type="Google" id="ProtNLM"/>
    </source>
</evidence>
<name>A0AB39PTF8_9ACTN</name>
<organism evidence="1">
    <name type="scientific">Streptomyces sp. R28</name>
    <dbReference type="NCBI Taxonomy" id="3238628"/>
    <lineage>
        <taxon>Bacteria</taxon>
        <taxon>Bacillati</taxon>
        <taxon>Actinomycetota</taxon>
        <taxon>Actinomycetes</taxon>
        <taxon>Kitasatosporales</taxon>
        <taxon>Streptomycetaceae</taxon>
        <taxon>Streptomyces</taxon>
    </lineage>
</organism>
<dbReference type="RefSeq" id="WP_369167767.1">
    <property type="nucleotide sequence ID" value="NZ_CP163439.1"/>
</dbReference>
<gene>
    <name evidence="1" type="ORF">AB5J49_07855</name>
</gene>
<protein>
    <recommendedName>
        <fullName evidence="2">Tail protein</fullName>
    </recommendedName>
</protein>
<dbReference type="Gene3D" id="2.60.120.860">
    <property type="match status" value="1"/>
</dbReference>